<dbReference type="Gene3D" id="3.30.300.30">
    <property type="match status" value="1"/>
</dbReference>
<organism evidence="4 5">
    <name type="scientific">Streptomyces tamarix</name>
    <dbReference type="NCBI Taxonomy" id="3078565"/>
    <lineage>
        <taxon>Bacteria</taxon>
        <taxon>Bacillati</taxon>
        <taxon>Actinomycetota</taxon>
        <taxon>Actinomycetes</taxon>
        <taxon>Kitasatosporales</taxon>
        <taxon>Streptomycetaceae</taxon>
        <taxon>Streptomyces</taxon>
    </lineage>
</organism>
<dbReference type="PROSITE" id="PS50075">
    <property type="entry name" value="CARRIER"/>
    <property type="match status" value="1"/>
</dbReference>
<dbReference type="EMBL" id="JAWCTQ010000035">
    <property type="protein sequence ID" value="MDT9685016.1"/>
    <property type="molecule type" value="Genomic_DNA"/>
</dbReference>
<name>A0ABU3QQX7_9ACTN</name>
<keyword evidence="5" id="KW-1185">Reference proteome</keyword>
<keyword evidence="2" id="KW-0597">Phosphoprotein</keyword>
<reference evidence="4 5" key="1">
    <citation type="submission" date="2023-09" db="EMBL/GenBank/DDBJ databases">
        <title>Streptomyces sp. nov.: A antagonism against Alternaria gaisen Producing Streptochlin, Isolated from Tamarix root soil.</title>
        <authorList>
            <person name="Chen Y."/>
        </authorList>
    </citation>
    <scope>NUCLEOTIDE SEQUENCE [LARGE SCALE GENOMIC DNA]</scope>
    <source>
        <strain evidence="4 5">TRM76323</strain>
    </source>
</reference>
<evidence type="ECO:0000313" key="4">
    <source>
        <dbReference type="EMBL" id="MDT9685016.1"/>
    </source>
</evidence>
<dbReference type="InterPro" id="IPR020845">
    <property type="entry name" value="AMP-binding_CS"/>
</dbReference>
<dbReference type="InterPro" id="IPR000873">
    <property type="entry name" value="AMP-dep_synth/lig_dom"/>
</dbReference>
<dbReference type="PANTHER" id="PTHR45527:SF1">
    <property type="entry name" value="FATTY ACID SYNTHASE"/>
    <property type="match status" value="1"/>
</dbReference>
<evidence type="ECO:0000259" key="3">
    <source>
        <dbReference type="PROSITE" id="PS50075"/>
    </source>
</evidence>
<dbReference type="Pfam" id="PF00501">
    <property type="entry name" value="AMP-binding"/>
    <property type="match status" value="1"/>
</dbReference>
<dbReference type="Pfam" id="PF00550">
    <property type="entry name" value="PP-binding"/>
    <property type="match status" value="1"/>
</dbReference>
<dbReference type="SUPFAM" id="SSF47336">
    <property type="entry name" value="ACP-like"/>
    <property type="match status" value="1"/>
</dbReference>
<keyword evidence="1" id="KW-0596">Phosphopantetheine</keyword>
<evidence type="ECO:0000256" key="2">
    <source>
        <dbReference type="ARBA" id="ARBA00022553"/>
    </source>
</evidence>
<dbReference type="Proteomes" id="UP001250181">
    <property type="component" value="Unassembled WGS sequence"/>
</dbReference>
<evidence type="ECO:0000256" key="1">
    <source>
        <dbReference type="ARBA" id="ARBA00022450"/>
    </source>
</evidence>
<dbReference type="InterPro" id="IPR020459">
    <property type="entry name" value="AMP-binding"/>
</dbReference>
<dbReference type="PRINTS" id="PR00154">
    <property type="entry name" value="AMPBINDING"/>
</dbReference>
<gene>
    <name evidence="4" type="ORF">RND61_23575</name>
</gene>
<dbReference type="InterPro" id="IPR009081">
    <property type="entry name" value="PP-bd_ACP"/>
</dbReference>
<sequence length="556" mass="59222">METVWNVVRAQVERTPEAVAARTARTYTYRDVAALAEELGRRIAAEVRPGSLVALDASNQFNGAVAILAAAAAGCAVLPLDRQSPPARRARVLGDARPALLLRELAEGEFALEAHGLPALSREPDLDAIAYILYTSGSTGQPKGVMVGHEALIDRLAGLAERPGLAAGESILAMTALSFDISLAELLLPLTVGASFTVVPEEGRADPLAFAEFVEEARPDLVQATPSFWRMLTASGWTGEPRSRLWTGGEPLTPSLARELLPRCAELWNVYGPTEAVIWATAARVVSADRISIGEPLSGTGMLTDGNGELLLYGTGLAHGYLDREELTAERFPLGDTPDSPRRLYRTGDRVKPGPDGALEFLGRLDSQVKLRGHRIELGEVEAVLEDHPDVSQAVVLVQDADRPDAAALVAFVVQRAETDLQAWLKARLPASHHPARITALPVLPRTSTGKADRVGLAASLAANGDRSATLAAPAAPVPPGDVREAVAEAWRRTLATDTVGEHTNFFDAGGNSVLLAVLQKRLTEGLGIRVPIREIFRNPTVSGLADHIICTKAPK</sequence>
<comment type="caution">
    <text evidence="4">The sequence shown here is derived from an EMBL/GenBank/DDBJ whole genome shotgun (WGS) entry which is preliminary data.</text>
</comment>
<protein>
    <submittedName>
        <fullName evidence="4">Non-ribosomal peptide synthetase</fullName>
    </submittedName>
</protein>
<dbReference type="Pfam" id="PF13193">
    <property type="entry name" value="AMP-binding_C"/>
    <property type="match status" value="1"/>
</dbReference>
<dbReference type="InterPro" id="IPR025110">
    <property type="entry name" value="AMP-bd_C"/>
</dbReference>
<feature type="domain" description="Carrier" evidence="3">
    <location>
        <begin position="478"/>
        <end position="553"/>
    </location>
</feature>
<dbReference type="PROSITE" id="PS00455">
    <property type="entry name" value="AMP_BINDING"/>
    <property type="match status" value="1"/>
</dbReference>
<dbReference type="Gene3D" id="3.40.50.12780">
    <property type="entry name" value="N-terminal domain of ligase-like"/>
    <property type="match status" value="1"/>
</dbReference>
<dbReference type="SUPFAM" id="SSF56801">
    <property type="entry name" value="Acetyl-CoA synthetase-like"/>
    <property type="match status" value="1"/>
</dbReference>
<dbReference type="InterPro" id="IPR036736">
    <property type="entry name" value="ACP-like_sf"/>
</dbReference>
<accession>A0ABU3QQX7</accession>
<dbReference type="Gene3D" id="1.10.1200.10">
    <property type="entry name" value="ACP-like"/>
    <property type="match status" value="1"/>
</dbReference>
<dbReference type="RefSeq" id="WP_315880063.1">
    <property type="nucleotide sequence ID" value="NZ_JAWCTQ010000035.1"/>
</dbReference>
<dbReference type="SMART" id="SM00823">
    <property type="entry name" value="PKS_PP"/>
    <property type="match status" value="1"/>
</dbReference>
<dbReference type="InterPro" id="IPR020806">
    <property type="entry name" value="PKS_PP-bd"/>
</dbReference>
<evidence type="ECO:0000313" key="5">
    <source>
        <dbReference type="Proteomes" id="UP001250181"/>
    </source>
</evidence>
<dbReference type="PANTHER" id="PTHR45527">
    <property type="entry name" value="NONRIBOSOMAL PEPTIDE SYNTHETASE"/>
    <property type="match status" value="1"/>
</dbReference>
<dbReference type="CDD" id="cd05930">
    <property type="entry name" value="A_NRPS"/>
    <property type="match status" value="1"/>
</dbReference>
<dbReference type="InterPro" id="IPR045851">
    <property type="entry name" value="AMP-bd_C_sf"/>
</dbReference>
<proteinExistence type="predicted"/>
<dbReference type="InterPro" id="IPR042099">
    <property type="entry name" value="ANL_N_sf"/>
</dbReference>